<sequence>MKRSFIKSLSVTQRLTFSFAIVILIGTLLLSMPFTHYQNGPETVYLDHFFNVVSMVCVTGLSVVPVAEVYNGIGQTIAMMLMQIGGLGLVTLIAMSTFALKRKMRLSVQTLLQSALNRGDSKDLKH</sequence>
<dbReference type="Proteomes" id="UP000316580">
    <property type="component" value="Unassembled WGS sequence"/>
</dbReference>
<evidence type="ECO:0000313" key="2">
    <source>
        <dbReference type="EMBL" id="TNY48351.1"/>
    </source>
</evidence>
<dbReference type="AlphaFoldDB" id="A0A660A805"/>
<dbReference type="PANTHER" id="PTHR32024">
    <property type="entry name" value="TRK SYSTEM POTASSIUM UPTAKE PROTEIN TRKG-RELATED"/>
    <property type="match status" value="1"/>
</dbReference>
<organism evidence="2 3">
    <name type="scientific">Streptococcus pyogenes</name>
    <dbReference type="NCBI Taxonomy" id="1314"/>
    <lineage>
        <taxon>Bacteria</taxon>
        <taxon>Bacillati</taxon>
        <taxon>Bacillota</taxon>
        <taxon>Bacilli</taxon>
        <taxon>Lactobacillales</taxon>
        <taxon>Streptococcaceae</taxon>
        <taxon>Streptococcus</taxon>
    </lineage>
</organism>
<proteinExistence type="predicted"/>
<protein>
    <submittedName>
        <fullName evidence="2">TrkH family potassium uptake protein</fullName>
    </submittedName>
</protein>
<keyword evidence="1" id="KW-1133">Transmembrane helix</keyword>
<keyword evidence="1" id="KW-0812">Transmembrane</keyword>
<feature type="transmembrane region" description="Helical" evidence="1">
    <location>
        <begin position="49"/>
        <end position="70"/>
    </location>
</feature>
<dbReference type="EMBL" id="VCID01000452">
    <property type="protein sequence ID" value="TNY48351.1"/>
    <property type="molecule type" value="Genomic_DNA"/>
</dbReference>
<keyword evidence="1" id="KW-0472">Membrane</keyword>
<accession>A0A660A805</accession>
<evidence type="ECO:0000313" key="3">
    <source>
        <dbReference type="Proteomes" id="UP000316580"/>
    </source>
</evidence>
<gene>
    <name evidence="2" type="ORF">FGO82_02100</name>
</gene>
<dbReference type="PANTHER" id="PTHR32024:SF1">
    <property type="entry name" value="KTR SYSTEM POTASSIUM UPTAKE PROTEIN B"/>
    <property type="match status" value="1"/>
</dbReference>
<feature type="non-terminal residue" evidence="2">
    <location>
        <position position="126"/>
    </location>
</feature>
<name>A0A660A805_STRPY</name>
<evidence type="ECO:0000256" key="1">
    <source>
        <dbReference type="SAM" id="Phobius"/>
    </source>
</evidence>
<comment type="caution">
    <text evidence="2">The sequence shown here is derived from an EMBL/GenBank/DDBJ whole genome shotgun (WGS) entry which is preliminary data.</text>
</comment>
<feature type="transmembrane region" description="Helical" evidence="1">
    <location>
        <begin position="15"/>
        <end position="37"/>
    </location>
</feature>
<reference evidence="2 3" key="1">
    <citation type="submission" date="2019-05" db="EMBL/GenBank/DDBJ databases">
        <title>Novel genomic isolates of S.pyogenes and S.dysgalactiae subsp. equisimilis associated to necrotising fasciitis (NSTI).</title>
        <authorList>
            <person name="Barrantes I."/>
        </authorList>
    </citation>
    <scope>NUCLEOTIDE SEQUENCE [LARGE SCALE GENOMIC DNA]</scope>
    <source>
        <strain evidence="2 3">SPY6028</strain>
    </source>
</reference>
<feature type="transmembrane region" description="Helical" evidence="1">
    <location>
        <begin position="76"/>
        <end position="100"/>
    </location>
</feature>